<dbReference type="PATRIC" id="fig|179408.3.peg.7246"/>
<protein>
    <recommendedName>
        <fullName evidence="3">Restriction endonuclease, type I, EcoRI, R subunit/Type III</fullName>
    </recommendedName>
</protein>
<dbReference type="EMBL" id="CP003614">
    <property type="protein sequence ID" value="AFZ10014.1"/>
    <property type="molecule type" value="Genomic_DNA"/>
</dbReference>
<evidence type="ECO:0008006" key="3">
    <source>
        <dbReference type="Google" id="ProtNLM"/>
    </source>
</evidence>
<keyword evidence="2" id="KW-1185">Reference proteome</keyword>
<evidence type="ECO:0000313" key="2">
    <source>
        <dbReference type="Proteomes" id="UP000010478"/>
    </source>
</evidence>
<dbReference type="HOGENOM" id="CLU_090272_0_0_3"/>
<dbReference type="KEGG" id="oni:Osc7112_5806"/>
<gene>
    <name evidence="1" type="ORF">Osc7112_5806</name>
</gene>
<dbReference type="Proteomes" id="UP000010478">
    <property type="component" value="Chromosome"/>
</dbReference>
<sequence>MTTTINAKNLTLSEVHRLFGFQKQYTNSFTSVLSLEDITEHEQQELIQIRDDFDDYISTDRVSEGLVKALTTFPLMRLAGFYRRPIKISLEQDIAEISIEEEDTIIKGRFDILAVNKIKPIRSETYFWVLVIESKNSGINALMGLSQLLTYAYQNLKYQDTIWGLTTNGMHYQFVNIQRGNTPTYQLMPLLNLMEPEPSILLLQVLKAICKL</sequence>
<organism evidence="1 2">
    <name type="scientific">Phormidium nigroviride PCC 7112</name>
    <dbReference type="NCBI Taxonomy" id="179408"/>
    <lineage>
        <taxon>Bacteria</taxon>
        <taxon>Bacillati</taxon>
        <taxon>Cyanobacteriota</taxon>
        <taxon>Cyanophyceae</taxon>
        <taxon>Oscillatoriophycideae</taxon>
        <taxon>Oscillatoriales</taxon>
        <taxon>Oscillatoriaceae</taxon>
        <taxon>Phormidium</taxon>
    </lineage>
</organism>
<dbReference type="AlphaFoldDB" id="K9VR36"/>
<dbReference type="OrthoDB" id="511707at2"/>
<reference evidence="1 2" key="1">
    <citation type="submission" date="2012-05" db="EMBL/GenBank/DDBJ databases">
        <title>Finished chromosome of genome of Oscillatoria sp. PCC 7112.</title>
        <authorList>
            <consortium name="US DOE Joint Genome Institute"/>
            <person name="Gugger M."/>
            <person name="Coursin T."/>
            <person name="Rippka R."/>
            <person name="Tandeau De Marsac N."/>
            <person name="Huntemann M."/>
            <person name="Wei C.-L."/>
            <person name="Han J."/>
            <person name="Detter J.C."/>
            <person name="Han C."/>
            <person name="Tapia R."/>
            <person name="Davenport K."/>
            <person name="Daligault H."/>
            <person name="Erkkila T."/>
            <person name="Gu W."/>
            <person name="Munk A.C.C."/>
            <person name="Teshima H."/>
            <person name="Xu Y."/>
            <person name="Chain P."/>
            <person name="Chen A."/>
            <person name="Krypides N."/>
            <person name="Mavromatis K."/>
            <person name="Markowitz V."/>
            <person name="Szeto E."/>
            <person name="Ivanova N."/>
            <person name="Mikhailova N."/>
            <person name="Ovchinnikova G."/>
            <person name="Pagani I."/>
            <person name="Pati A."/>
            <person name="Goodwin L."/>
            <person name="Peters L."/>
            <person name="Pitluck S."/>
            <person name="Woyke T."/>
            <person name="Kerfeld C."/>
        </authorList>
    </citation>
    <scope>NUCLEOTIDE SEQUENCE [LARGE SCALE GENOMIC DNA]</scope>
    <source>
        <strain evidence="1 2">PCC 7112</strain>
    </source>
</reference>
<accession>K9VR36</accession>
<dbReference type="eggNOG" id="COG4096">
    <property type="taxonomic scope" value="Bacteria"/>
</dbReference>
<name>K9VR36_9CYAN</name>
<evidence type="ECO:0000313" key="1">
    <source>
        <dbReference type="EMBL" id="AFZ10014.1"/>
    </source>
</evidence>
<proteinExistence type="predicted"/>
<dbReference type="RefSeq" id="WP_015179215.1">
    <property type="nucleotide sequence ID" value="NC_019729.1"/>
</dbReference>